<evidence type="ECO:0000313" key="3">
    <source>
        <dbReference type="EMBL" id="EHY31478.1"/>
    </source>
</evidence>
<dbReference type="SUPFAM" id="SSF53187">
    <property type="entry name" value="Zn-dependent exopeptidases"/>
    <property type="match status" value="1"/>
</dbReference>
<organism evidence="3 4">
    <name type="scientific">Sutterella parvirubra YIT 11816</name>
    <dbReference type="NCBI Taxonomy" id="762967"/>
    <lineage>
        <taxon>Bacteria</taxon>
        <taxon>Pseudomonadati</taxon>
        <taxon>Pseudomonadota</taxon>
        <taxon>Betaproteobacteria</taxon>
        <taxon>Burkholderiales</taxon>
        <taxon>Sutterellaceae</taxon>
        <taxon>Sutterella</taxon>
    </lineage>
</organism>
<reference evidence="3 4" key="1">
    <citation type="submission" date="2011-11" db="EMBL/GenBank/DDBJ databases">
        <authorList>
            <person name="Weinstock G."/>
            <person name="Sodergren E."/>
            <person name="Clifton S."/>
            <person name="Fulton L."/>
            <person name="Fulton B."/>
            <person name="Courtney L."/>
            <person name="Fronick C."/>
            <person name="Harrison M."/>
            <person name="Strong C."/>
            <person name="Farmer C."/>
            <person name="Delahaunty K."/>
            <person name="Markovic C."/>
            <person name="Hall O."/>
            <person name="Minx P."/>
            <person name="Tomlinson C."/>
            <person name="Mitreva M."/>
            <person name="Hou S."/>
            <person name="Chen J."/>
            <person name="Wollam A."/>
            <person name="Pepin K.H."/>
            <person name="Johnson M."/>
            <person name="Bhonagiri V."/>
            <person name="Zhang X."/>
            <person name="Suruliraj S."/>
            <person name="Warren W."/>
            <person name="Chinwalla A."/>
            <person name="Mardis E.R."/>
            <person name="Wilson R.K."/>
        </authorList>
    </citation>
    <scope>NUCLEOTIDE SEQUENCE [LARGE SCALE GENOMIC DNA]</scope>
    <source>
        <strain evidence="3 4">YIT 11816</strain>
    </source>
</reference>
<keyword evidence="4" id="KW-1185">Reference proteome</keyword>
<evidence type="ECO:0000256" key="2">
    <source>
        <dbReference type="ARBA" id="ARBA00022801"/>
    </source>
</evidence>
<dbReference type="InterPro" id="IPR010158">
    <property type="entry name" value="Amidase_Cbmase"/>
</dbReference>
<dbReference type="STRING" id="762967.HMPREF9440_01156"/>
<dbReference type="PATRIC" id="fig|762967.3.peg.916"/>
<dbReference type="Gene3D" id="3.40.630.10">
    <property type="entry name" value="Zn peptidases"/>
    <property type="match status" value="1"/>
</dbReference>
<dbReference type="InterPro" id="IPR036264">
    <property type="entry name" value="Bact_exopeptidase_dim_dom"/>
</dbReference>
<sequence length="502" mass="54201">MNTYAWIPLADGRFGWAEPGFGVQAGVRTRRSGRSAVGTPIIEGMPIEKSSEAKTMTHDRKTTIQPESTENALPILTPGRMRALTRAFTEKLFEDVRRMSVTKGPEGKPLESEGVTRTAYSDEETAVLDHLEAIARDWGLEVRTDPVGNRFFTYAGEDRTLPALMSGSHADSVLSGGNFDGLAGIAAAFAAVAAWRALGLRPKRDFTIAAFRAEEPGLLGTEALFGRMKPESLTRRIDPRPGALVFGELVKRQGLDPQRLVSGEVFLDRGSVDAFLELHIEQAPSLAADDVVRTGLVTGIRGRIAYDVIEVVGDAAHAGAIERAYRRDAVAASAEVVHRMNAWWAERLAAGDDLVLTFGVFATPEDAVFNKIAGDVRLSFEARSLEVEVREAAARKLLDTFREVEAETGVAFRPQAASRLEPQLSDEGLLSALADAARRTGVPVRRMASGAGHDAQNFGVAGIPFAMIFVANDHGSHNPREAMTLNDFEAGAALLADAGLRW</sequence>
<evidence type="ECO:0000256" key="1">
    <source>
        <dbReference type="ARBA" id="ARBA00006153"/>
    </source>
</evidence>
<accession>H3KEJ2</accession>
<gene>
    <name evidence="3" type="ORF">HMPREF9440_01156</name>
</gene>
<name>H3KEJ2_9BURK</name>
<dbReference type="EMBL" id="AFBQ01000156">
    <property type="protein sequence ID" value="EHY31478.1"/>
    <property type="molecule type" value="Genomic_DNA"/>
</dbReference>
<dbReference type="PANTHER" id="PTHR32494">
    <property type="entry name" value="ALLANTOATE DEIMINASE-RELATED"/>
    <property type="match status" value="1"/>
</dbReference>
<dbReference type="PANTHER" id="PTHR32494:SF5">
    <property type="entry name" value="ALLANTOATE AMIDOHYDROLASE"/>
    <property type="match status" value="1"/>
</dbReference>
<evidence type="ECO:0000313" key="4">
    <source>
        <dbReference type="Proteomes" id="UP000004956"/>
    </source>
</evidence>
<comment type="caution">
    <text evidence="3">The sequence shown here is derived from an EMBL/GenBank/DDBJ whole genome shotgun (WGS) entry which is preliminary data.</text>
</comment>
<comment type="similarity">
    <text evidence="1">Belongs to the peptidase M20 family.</text>
</comment>
<dbReference type="Gene3D" id="3.30.70.360">
    <property type="match status" value="1"/>
</dbReference>
<dbReference type="InterPro" id="IPR002933">
    <property type="entry name" value="Peptidase_M20"/>
</dbReference>
<dbReference type="HOGENOM" id="CLU_024588_3_1_4"/>
<dbReference type="GO" id="GO:0016813">
    <property type="term" value="F:hydrolase activity, acting on carbon-nitrogen (but not peptide) bonds, in linear amidines"/>
    <property type="evidence" value="ECO:0007669"/>
    <property type="project" value="InterPro"/>
</dbReference>
<keyword evidence="2" id="KW-0378">Hydrolase</keyword>
<dbReference type="Proteomes" id="UP000004956">
    <property type="component" value="Unassembled WGS sequence"/>
</dbReference>
<proteinExistence type="inferred from homology"/>
<dbReference type="AlphaFoldDB" id="H3KEJ2"/>
<protein>
    <submittedName>
        <fullName evidence="3">Amidase, hydantoinase/carbamoylase family</fullName>
    </submittedName>
</protein>
<dbReference type="Pfam" id="PF01546">
    <property type="entry name" value="Peptidase_M20"/>
    <property type="match status" value="1"/>
</dbReference>
<dbReference type="SUPFAM" id="SSF55031">
    <property type="entry name" value="Bacterial exopeptidase dimerisation domain"/>
    <property type="match status" value="1"/>
</dbReference>
<dbReference type="NCBIfam" id="TIGR01879">
    <property type="entry name" value="hydantase"/>
    <property type="match status" value="1"/>
</dbReference>